<protein>
    <submittedName>
        <fullName evidence="3">Gamma-glutamylcyclotransferase family protein</fullName>
        <ecNumber evidence="3">2.3.2.-</ecNumber>
    </submittedName>
</protein>
<dbReference type="Gene3D" id="3.10.490.10">
    <property type="entry name" value="Gamma-glutamyl cyclotransferase-like"/>
    <property type="match status" value="1"/>
</dbReference>
<proteinExistence type="predicted"/>
<dbReference type="Proteomes" id="UP001595926">
    <property type="component" value="Unassembled WGS sequence"/>
</dbReference>
<keyword evidence="4" id="KW-1185">Reference proteome</keyword>
<keyword evidence="3" id="KW-0808">Transferase</keyword>
<feature type="signal peptide" evidence="2">
    <location>
        <begin position="1"/>
        <end position="24"/>
    </location>
</feature>
<feature type="region of interest" description="Disordered" evidence="1">
    <location>
        <begin position="195"/>
        <end position="228"/>
    </location>
</feature>
<evidence type="ECO:0000256" key="1">
    <source>
        <dbReference type="SAM" id="MobiDB-lite"/>
    </source>
</evidence>
<dbReference type="GO" id="GO:0016746">
    <property type="term" value="F:acyltransferase activity"/>
    <property type="evidence" value="ECO:0007669"/>
    <property type="project" value="UniProtKB-KW"/>
</dbReference>
<keyword evidence="3" id="KW-0012">Acyltransferase</keyword>
<dbReference type="CDD" id="cd06661">
    <property type="entry name" value="GGCT_like"/>
    <property type="match status" value="1"/>
</dbReference>
<evidence type="ECO:0000256" key="2">
    <source>
        <dbReference type="SAM" id="SignalP"/>
    </source>
</evidence>
<evidence type="ECO:0000313" key="4">
    <source>
        <dbReference type="Proteomes" id="UP001595926"/>
    </source>
</evidence>
<dbReference type="InterPro" id="IPR013024">
    <property type="entry name" value="GGCT-like"/>
</dbReference>
<dbReference type="EMBL" id="JBHSJH010000001">
    <property type="protein sequence ID" value="MFC4891848.1"/>
    <property type="molecule type" value="Genomic_DNA"/>
</dbReference>
<organism evidence="3 4">
    <name type="scientific">Pseudofrancisella aestuarii</name>
    <dbReference type="NCBI Taxonomy" id="2670347"/>
    <lineage>
        <taxon>Bacteria</taxon>
        <taxon>Pseudomonadati</taxon>
        <taxon>Pseudomonadota</taxon>
        <taxon>Gammaproteobacteria</taxon>
        <taxon>Thiotrichales</taxon>
        <taxon>Francisellaceae</taxon>
        <taxon>Pseudofrancisella</taxon>
    </lineage>
</organism>
<sequence>MDCSYFKKLIYLVFLLSSISYAYSMECHPKVNTKKNNFIVGYGSLINSKSRQKTDPNAKKIYPIMIKNYERLWGKRSNKYKITYLVVIPKLDSNFNAVYYSAKPEDISKTDEREKKYCRYKLKSKDIEQIGNITLKEGDYWIYAKKESDIKKPNKEYPIKQSYIDIFIDGCKEVEKNFYLPDFAELCVKTTKGWDKKNEKDDRDDPTRPLNINTSERKIDTLVKNNTN</sequence>
<keyword evidence="2" id="KW-0732">Signal</keyword>
<feature type="chain" id="PRO_5047146386" evidence="2">
    <location>
        <begin position="25"/>
        <end position="228"/>
    </location>
</feature>
<name>A0ABV9T9N3_9GAMM</name>
<gene>
    <name evidence="3" type="ORF">ACFPDQ_02130</name>
</gene>
<comment type="caution">
    <text evidence="3">The sequence shown here is derived from an EMBL/GenBank/DDBJ whole genome shotgun (WGS) entry which is preliminary data.</text>
</comment>
<dbReference type="RefSeq" id="WP_154401840.1">
    <property type="nucleotide sequence ID" value="NZ_JBHSJH010000001.1"/>
</dbReference>
<evidence type="ECO:0000313" key="3">
    <source>
        <dbReference type="EMBL" id="MFC4891848.1"/>
    </source>
</evidence>
<dbReference type="EC" id="2.3.2.-" evidence="3"/>
<reference evidence="4" key="1">
    <citation type="journal article" date="2019" name="Int. J. Syst. Evol. Microbiol.">
        <title>The Global Catalogue of Microorganisms (GCM) 10K type strain sequencing project: providing services to taxonomists for standard genome sequencing and annotation.</title>
        <authorList>
            <consortium name="The Broad Institute Genomics Platform"/>
            <consortium name="The Broad Institute Genome Sequencing Center for Infectious Disease"/>
            <person name="Wu L."/>
            <person name="Ma J."/>
        </authorList>
    </citation>
    <scope>NUCLEOTIDE SEQUENCE [LARGE SCALE GENOMIC DNA]</scope>
    <source>
        <strain evidence="4">CGMCC 1.13718</strain>
    </source>
</reference>
<accession>A0ABV9T9N3</accession>
<feature type="compositionally biased region" description="Basic and acidic residues" evidence="1">
    <location>
        <begin position="195"/>
        <end position="207"/>
    </location>
</feature>